<proteinExistence type="predicted"/>
<keyword evidence="1" id="KW-0479">Metal-binding</keyword>
<organism evidence="9 10">
    <name type="scientific">Molorchus minor</name>
    <dbReference type="NCBI Taxonomy" id="1323400"/>
    <lineage>
        <taxon>Eukaryota</taxon>
        <taxon>Metazoa</taxon>
        <taxon>Ecdysozoa</taxon>
        <taxon>Arthropoda</taxon>
        <taxon>Hexapoda</taxon>
        <taxon>Insecta</taxon>
        <taxon>Pterygota</taxon>
        <taxon>Neoptera</taxon>
        <taxon>Endopterygota</taxon>
        <taxon>Coleoptera</taxon>
        <taxon>Polyphaga</taxon>
        <taxon>Cucujiformia</taxon>
        <taxon>Chrysomeloidea</taxon>
        <taxon>Cerambycidae</taxon>
        <taxon>Lamiinae</taxon>
        <taxon>Monochamini</taxon>
        <taxon>Molorchus</taxon>
    </lineage>
</organism>
<keyword evidence="2 5" id="KW-0863">Zinc-finger</keyword>
<evidence type="ECO:0000256" key="3">
    <source>
        <dbReference type="ARBA" id="ARBA00022833"/>
    </source>
</evidence>
<keyword evidence="10" id="KW-1185">Reference proteome</keyword>
<dbReference type="InterPro" id="IPR048366">
    <property type="entry name" value="TNP-like_GBD"/>
</dbReference>
<feature type="region of interest" description="Disordered" evidence="7">
    <location>
        <begin position="77"/>
        <end position="104"/>
    </location>
</feature>
<evidence type="ECO:0000313" key="10">
    <source>
        <dbReference type="Proteomes" id="UP001162164"/>
    </source>
</evidence>
<dbReference type="InterPro" id="IPR038441">
    <property type="entry name" value="THAP_Znf_sf"/>
</dbReference>
<dbReference type="Pfam" id="PF05485">
    <property type="entry name" value="THAP"/>
    <property type="match status" value="1"/>
</dbReference>
<evidence type="ECO:0000256" key="6">
    <source>
        <dbReference type="SAM" id="Coils"/>
    </source>
</evidence>
<keyword evidence="3" id="KW-0862">Zinc</keyword>
<evidence type="ECO:0000313" key="9">
    <source>
        <dbReference type="EMBL" id="KAJ8976769.1"/>
    </source>
</evidence>
<feature type="coiled-coil region" evidence="6">
    <location>
        <begin position="182"/>
        <end position="223"/>
    </location>
</feature>
<sequence>MVRKCQVCKKLDTFHPELSFHRFPVDPERRNVWFFLVNFSDNDLQSLPKHPEICSDHFHPSDIITKQNGLRYIKPEANPKPINSTEPEIMPSSSDSTSFGSPPRASRMLLEEMRAQEEDFQLSSTTATASEAENEMRKLAMDPSEVSKIIPEKTASKKRKRRYIGDMASSDFSTPEKRRKNLQKVKQTVAKQRKRIHSLQMTVRRLRLRITSLESLLKHLKEKSLISESAESIIKASVSGPAVDIFERLLKGPSAQKYNPSLRSFALTLSFYSAKAYNFVRRTFNRTLPHLGTISKWYSSVDGSPGFTKEALIALTLKQKESSKPLLCNLVMDEMSIRRQVEWTGQKFTGYVDIGTAIDEDTLPEAREALVFMLVALNSSWKLPVGYFLLNGLSASTKAGLVNKCLEFIHESGVTITSLTFDGAPVNITMAEKLGADFTDPLNLKTSFKHPITNSDIYIFLDACHMIKLVRNCMASQTGLKDINKKEIKWSYVTNLVDKQNVEGLHAATKIRIRHLQWAREKMKVRLATQTISRSVSDALTFLRDDLKSPEFQDSEATSEFLLKFNNLFDIFNSRNRHVKYEFKKPLSLQTASKFFEYINEVKEYIIGDHLEEMPEYISVMENIKNDVQHYYHNYAPSAWDLTIYVEDVVTYIAGFVVKGLKTCLNCPKCLYLLETSQTISLLQDRKTYGRLVKASKLVIEICKAAEKFFQILP</sequence>
<evidence type="ECO:0000256" key="2">
    <source>
        <dbReference type="ARBA" id="ARBA00022771"/>
    </source>
</evidence>
<feature type="domain" description="THAP-type" evidence="8">
    <location>
        <begin position="1"/>
        <end position="82"/>
    </location>
</feature>
<feature type="compositionally biased region" description="Low complexity" evidence="7">
    <location>
        <begin position="91"/>
        <end position="103"/>
    </location>
</feature>
<dbReference type="Pfam" id="PF12017">
    <property type="entry name" value="Tnp_P_element"/>
    <property type="match status" value="1"/>
</dbReference>
<keyword evidence="6" id="KW-0175">Coiled coil</keyword>
<protein>
    <recommendedName>
        <fullName evidence="8">THAP-type domain-containing protein</fullName>
    </recommendedName>
</protein>
<dbReference type="SUPFAM" id="SSF57716">
    <property type="entry name" value="Glucocorticoid receptor-like (DNA-binding domain)"/>
    <property type="match status" value="1"/>
</dbReference>
<gene>
    <name evidence="9" type="ORF">NQ317_006811</name>
</gene>
<dbReference type="Proteomes" id="UP001162164">
    <property type="component" value="Unassembled WGS sequence"/>
</dbReference>
<dbReference type="PROSITE" id="PS50950">
    <property type="entry name" value="ZF_THAP"/>
    <property type="match status" value="1"/>
</dbReference>
<evidence type="ECO:0000259" key="8">
    <source>
        <dbReference type="PROSITE" id="PS50950"/>
    </source>
</evidence>
<dbReference type="EMBL" id="JAPWTJ010000632">
    <property type="protein sequence ID" value="KAJ8976769.1"/>
    <property type="molecule type" value="Genomic_DNA"/>
</dbReference>
<dbReference type="Pfam" id="PF21787">
    <property type="entry name" value="TNP-like_RNaseH_N"/>
    <property type="match status" value="1"/>
</dbReference>
<comment type="caution">
    <text evidence="9">The sequence shown here is derived from an EMBL/GenBank/DDBJ whole genome shotgun (WGS) entry which is preliminary data.</text>
</comment>
<dbReference type="PANTHER" id="PTHR47577">
    <property type="entry name" value="THAP DOMAIN-CONTAINING PROTEIN 6"/>
    <property type="match status" value="1"/>
</dbReference>
<evidence type="ECO:0000256" key="5">
    <source>
        <dbReference type="PROSITE-ProRule" id="PRU00309"/>
    </source>
</evidence>
<reference evidence="9" key="1">
    <citation type="journal article" date="2023" name="Insect Mol. Biol.">
        <title>Genome sequencing provides insights into the evolution of gene families encoding plant cell wall-degrading enzymes in longhorned beetles.</title>
        <authorList>
            <person name="Shin N.R."/>
            <person name="Okamura Y."/>
            <person name="Kirsch R."/>
            <person name="Pauchet Y."/>
        </authorList>
    </citation>
    <scope>NUCLEOTIDE SEQUENCE</scope>
    <source>
        <strain evidence="9">MMC_N1</strain>
    </source>
</reference>
<dbReference type="PANTHER" id="PTHR47577:SF2">
    <property type="entry name" value="THAP DOMAIN CONTAINING 9"/>
    <property type="match status" value="1"/>
</dbReference>
<evidence type="ECO:0000256" key="1">
    <source>
        <dbReference type="ARBA" id="ARBA00022723"/>
    </source>
</evidence>
<evidence type="ECO:0000256" key="4">
    <source>
        <dbReference type="ARBA" id="ARBA00023125"/>
    </source>
</evidence>
<dbReference type="Gene3D" id="6.20.210.20">
    <property type="entry name" value="THAP domain"/>
    <property type="match status" value="1"/>
</dbReference>
<name>A0ABQ9JFS3_9CUCU</name>
<dbReference type="InterPro" id="IPR006612">
    <property type="entry name" value="THAP_Znf"/>
</dbReference>
<dbReference type="SMART" id="SM00980">
    <property type="entry name" value="THAP"/>
    <property type="match status" value="1"/>
</dbReference>
<evidence type="ECO:0000256" key="7">
    <source>
        <dbReference type="SAM" id="MobiDB-lite"/>
    </source>
</evidence>
<dbReference type="Pfam" id="PF21788">
    <property type="entry name" value="TNP-like_GBD"/>
    <property type="match status" value="1"/>
</dbReference>
<accession>A0ABQ9JFS3</accession>
<dbReference type="InterPro" id="IPR048365">
    <property type="entry name" value="TNP-like_RNaseH_N"/>
</dbReference>
<dbReference type="InterPro" id="IPR021896">
    <property type="entry name" value="THAP9-like_HTH"/>
</dbReference>
<keyword evidence="4 5" id="KW-0238">DNA-binding</keyword>